<protein>
    <submittedName>
        <fullName evidence="4">N-methylhydantoinase A</fullName>
    </submittedName>
</protein>
<dbReference type="GO" id="GO:0005829">
    <property type="term" value="C:cytosol"/>
    <property type="evidence" value="ECO:0007669"/>
    <property type="project" value="TreeGrafter"/>
</dbReference>
<dbReference type="AlphaFoldDB" id="A0A4R3M916"/>
<feature type="domain" description="Hydantoinase/oxoprolinase N-terminal" evidence="2">
    <location>
        <begin position="2"/>
        <end position="175"/>
    </location>
</feature>
<evidence type="ECO:0000259" key="3">
    <source>
        <dbReference type="Pfam" id="PF19278"/>
    </source>
</evidence>
<dbReference type="InterPro" id="IPR008040">
    <property type="entry name" value="Hydant_A_N"/>
</dbReference>
<dbReference type="GO" id="GO:0006749">
    <property type="term" value="P:glutathione metabolic process"/>
    <property type="evidence" value="ECO:0007669"/>
    <property type="project" value="TreeGrafter"/>
</dbReference>
<dbReference type="PANTHER" id="PTHR11365">
    <property type="entry name" value="5-OXOPROLINASE RELATED"/>
    <property type="match status" value="1"/>
</dbReference>
<gene>
    <name evidence="4" type="ORF">EDC26_103275</name>
</gene>
<sequence length="673" mass="72625">MRIGVEVGGTFTDLVALDEHGIRVLKVPSTPHSPDEGAFAALVASGIPLDTVEDLSHGSTVATNAVLERKGFLTAFVTTAGFHDILLLQRHGRSSIYDLAYQKPVPVVERADSFEVSERTLSDGSILFRLNIEEIESMLIPALKDRAYRAVAICLLNSYVNPENERLLRACIQAHLPDLSITLSSDITREFREYERASTTALSAYVQPVMDRYVSRFAEKLKEAGFKGRFSVMQSNGGRLPADAMRANAVTALLSGPAAGVTGAARQAARSGYINVITLDMGGTSTDVAVVIDGKPQLTNEFSIDGLPVRIPLLDINTVGAGGGSVIWIDDGGMLRVGPESAGASPGPACYMRGGVRPTITDAHVVRGTIQPENFLGGRMRIDATLARKVLEPIAAHFGMTVEEAADSAIQIANSNIVRAIQVISTERGTDPRDSVLVAYGGAGPLHAPQVALDLGIHTVVIPPNAGVISAYGLVASDFIQFESLTRRGMLDNNAGPWVREIFVEMRQRAIARAQDMNLGGELKISFVAEMRFVGQAFEVSVDLAESEMEGLNAARLRQLFGDMHQKLFYFGAEDSKPIEFVSFRLGLTAPIENLPLLKESEGQAIEPRKIDIYDGRAWHQAIFQSRSDIKPGKSIAGPALLDDPTCTLIVPAGWEATRDSADNMALTYKEVR</sequence>
<dbReference type="Pfam" id="PF05378">
    <property type="entry name" value="Hydant_A_N"/>
    <property type="match status" value="1"/>
</dbReference>
<feature type="domain" description="Acetophenone carboxylase-like C-terminal" evidence="3">
    <location>
        <begin position="522"/>
        <end position="661"/>
    </location>
</feature>
<dbReference type="OrthoDB" id="9768323at2"/>
<accession>A0A4R3M916</accession>
<evidence type="ECO:0000313" key="4">
    <source>
        <dbReference type="EMBL" id="TCT09656.1"/>
    </source>
</evidence>
<dbReference type="Pfam" id="PF19278">
    <property type="entry name" value="Hydant_A_C"/>
    <property type="match status" value="1"/>
</dbReference>
<dbReference type="Proteomes" id="UP000295525">
    <property type="component" value="Unassembled WGS sequence"/>
</dbReference>
<dbReference type="InterPro" id="IPR049517">
    <property type="entry name" value="ACX-like_C"/>
</dbReference>
<evidence type="ECO:0000259" key="1">
    <source>
        <dbReference type="Pfam" id="PF01968"/>
    </source>
</evidence>
<comment type="caution">
    <text evidence="4">The sequence shown here is derived from an EMBL/GenBank/DDBJ whole genome shotgun (WGS) entry which is preliminary data.</text>
</comment>
<name>A0A4R3M916_9BURK</name>
<dbReference type="EMBL" id="SMAJ01000003">
    <property type="protein sequence ID" value="TCT09656.1"/>
    <property type="molecule type" value="Genomic_DNA"/>
</dbReference>
<feature type="domain" description="Hydantoinase A/oxoprolinase" evidence="1">
    <location>
        <begin position="196"/>
        <end position="480"/>
    </location>
</feature>
<keyword evidence="5" id="KW-1185">Reference proteome</keyword>
<evidence type="ECO:0000313" key="5">
    <source>
        <dbReference type="Proteomes" id="UP000295525"/>
    </source>
</evidence>
<proteinExistence type="predicted"/>
<dbReference type="InterPro" id="IPR045079">
    <property type="entry name" value="Oxoprolinase-like"/>
</dbReference>
<dbReference type="GO" id="GO:0017168">
    <property type="term" value="F:5-oxoprolinase (ATP-hydrolyzing) activity"/>
    <property type="evidence" value="ECO:0007669"/>
    <property type="project" value="TreeGrafter"/>
</dbReference>
<dbReference type="InterPro" id="IPR002821">
    <property type="entry name" value="Hydantoinase_A"/>
</dbReference>
<evidence type="ECO:0000259" key="2">
    <source>
        <dbReference type="Pfam" id="PF05378"/>
    </source>
</evidence>
<reference evidence="4 5" key="1">
    <citation type="submission" date="2019-03" db="EMBL/GenBank/DDBJ databases">
        <title>Genomic Encyclopedia of Type Strains, Phase IV (KMG-IV): sequencing the most valuable type-strain genomes for metagenomic binning, comparative biology and taxonomic classification.</title>
        <authorList>
            <person name="Goeker M."/>
        </authorList>
    </citation>
    <scope>NUCLEOTIDE SEQUENCE [LARGE SCALE GENOMIC DNA]</scope>
    <source>
        <strain evidence="4 5">DSM 24591</strain>
    </source>
</reference>
<dbReference type="SUPFAM" id="SSF53067">
    <property type="entry name" value="Actin-like ATPase domain"/>
    <property type="match status" value="1"/>
</dbReference>
<dbReference type="PANTHER" id="PTHR11365:SF23">
    <property type="entry name" value="HYPOTHETICAL 5-OXOPROLINASE (EUROFUNG)-RELATED"/>
    <property type="match status" value="1"/>
</dbReference>
<organism evidence="4 5">
    <name type="scientific">Paralcaligenes ureilyticus</name>
    <dbReference type="NCBI Taxonomy" id="627131"/>
    <lineage>
        <taxon>Bacteria</taxon>
        <taxon>Pseudomonadati</taxon>
        <taxon>Pseudomonadota</taxon>
        <taxon>Betaproteobacteria</taxon>
        <taxon>Burkholderiales</taxon>
        <taxon>Alcaligenaceae</taxon>
        <taxon>Paralcaligenes</taxon>
    </lineage>
</organism>
<dbReference type="InterPro" id="IPR043129">
    <property type="entry name" value="ATPase_NBD"/>
</dbReference>
<dbReference type="Pfam" id="PF01968">
    <property type="entry name" value="Hydantoinase_A"/>
    <property type="match status" value="1"/>
</dbReference>